<sequence length="196" mass="20795">MNYKKLILIAVLAMAGCSAKGDTASQQRNSIQHMRIDTLSKLYKIHPEARSEILNSKGYAVFSNNSSKIFVFGFGSGYGVVKDLKTGKDTYMKMAQAGAGVGIGVKQLRTVLVFNDSKALSDFVKNGYIVGADANAAAKYDDKGLPAVGASASAVAPGTISVPKPVDVYEITEKGLAAQAMVNGYKYWPDDALNGK</sequence>
<reference evidence="3 4" key="1">
    <citation type="submission" date="2014-05" db="EMBL/GenBank/DDBJ databases">
        <title>ATOL: Assembling a taxonomically balanced genome-scale reconstruction of the evolutionary history of the Enterobacteriaceae.</title>
        <authorList>
            <person name="Plunkett G.III."/>
            <person name="Neeno-Eckwall E.C."/>
            <person name="Glasner J.D."/>
            <person name="Perna N.T."/>
        </authorList>
    </citation>
    <scope>NUCLEOTIDE SEQUENCE [LARGE SCALE GENOMIC DNA]</scope>
    <source>
        <strain evidence="3 4">ATCC 33320</strain>
    </source>
</reference>
<name>A0A085GE12_9ENTR</name>
<keyword evidence="1" id="KW-0732">Signal</keyword>
<gene>
    <name evidence="3" type="ORF">GBAG_1907</name>
</gene>
<dbReference type="STRING" id="1006004.GBAG_1907"/>
<comment type="caution">
    <text evidence="3">The sequence shown here is derived from an EMBL/GenBank/DDBJ whole genome shotgun (WGS) entry which is preliminary data.</text>
</comment>
<feature type="domain" description="Ysc84 actin-binding" evidence="2">
    <location>
        <begin position="96"/>
        <end position="194"/>
    </location>
</feature>
<protein>
    <submittedName>
        <fullName evidence="3">Putative lipoprotein</fullName>
    </submittedName>
</protein>
<dbReference type="OrthoDB" id="117166at2"/>
<feature type="chain" id="PRO_5001791151" evidence="1">
    <location>
        <begin position="21"/>
        <end position="196"/>
    </location>
</feature>
<dbReference type="eggNOG" id="COG2930">
    <property type="taxonomic scope" value="Bacteria"/>
</dbReference>
<evidence type="ECO:0000313" key="3">
    <source>
        <dbReference type="EMBL" id="KFC81957.1"/>
    </source>
</evidence>
<accession>A0A085GE12</accession>
<dbReference type="PROSITE" id="PS51257">
    <property type="entry name" value="PROKAR_LIPOPROTEIN"/>
    <property type="match status" value="1"/>
</dbReference>
<organism evidence="3 4">
    <name type="scientific">Buttiauxella agrestis ATCC 33320</name>
    <dbReference type="NCBI Taxonomy" id="1006004"/>
    <lineage>
        <taxon>Bacteria</taxon>
        <taxon>Pseudomonadati</taxon>
        <taxon>Pseudomonadota</taxon>
        <taxon>Gammaproteobacteria</taxon>
        <taxon>Enterobacterales</taxon>
        <taxon>Enterobacteriaceae</taxon>
        <taxon>Buttiauxella</taxon>
    </lineage>
</organism>
<dbReference type="InterPro" id="IPR007461">
    <property type="entry name" value="Ysc84_actin-binding"/>
</dbReference>
<dbReference type="AlphaFoldDB" id="A0A085GE12"/>
<evidence type="ECO:0000313" key="4">
    <source>
        <dbReference type="Proteomes" id="UP000028653"/>
    </source>
</evidence>
<keyword evidence="4" id="KW-1185">Reference proteome</keyword>
<dbReference type="Pfam" id="PF04366">
    <property type="entry name" value="Ysc84"/>
    <property type="match status" value="1"/>
</dbReference>
<feature type="signal peptide" evidence="1">
    <location>
        <begin position="1"/>
        <end position="20"/>
    </location>
</feature>
<evidence type="ECO:0000259" key="2">
    <source>
        <dbReference type="Pfam" id="PF04366"/>
    </source>
</evidence>
<dbReference type="EMBL" id="JMPI01000028">
    <property type="protein sequence ID" value="KFC81957.1"/>
    <property type="molecule type" value="Genomic_DNA"/>
</dbReference>
<proteinExistence type="predicted"/>
<keyword evidence="3" id="KW-0449">Lipoprotein</keyword>
<dbReference type="Proteomes" id="UP000028653">
    <property type="component" value="Unassembled WGS sequence"/>
</dbReference>
<evidence type="ECO:0000256" key="1">
    <source>
        <dbReference type="SAM" id="SignalP"/>
    </source>
</evidence>
<dbReference type="RefSeq" id="WP_034495347.1">
    <property type="nucleotide sequence ID" value="NZ_JMPI01000028.1"/>
</dbReference>